<dbReference type="OrthoDB" id="8881899at2"/>
<dbReference type="CDD" id="cd07012">
    <property type="entry name" value="PBP2_Bug_TTT"/>
    <property type="match status" value="1"/>
</dbReference>
<dbReference type="SUPFAM" id="SSF53850">
    <property type="entry name" value="Periplasmic binding protein-like II"/>
    <property type="match status" value="1"/>
</dbReference>
<keyword evidence="2" id="KW-1133">Transmembrane helix</keyword>
<accession>A0A0G3ELA7</accession>
<evidence type="ECO:0000256" key="2">
    <source>
        <dbReference type="SAM" id="Phobius"/>
    </source>
</evidence>
<gene>
    <name evidence="3" type="ORF">L21SP4_01672</name>
</gene>
<dbReference type="Gene3D" id="3.40.190.10">
    <property type="entry name" value="Periplasmic binding protein-like II"/>
    <property type="match status" value="1"/>
</dbReference>
<dbReference type="InterPro" id="IPR005064">
    <property type="entry name" value="BUG"/>
</dbReference>
<dbReference type="PANTHER" id="PTHR42928">
    <property type="entry name" value="TRICARBOXYLATE-BINDING PROTEIN"/>
    <property type="match status" value="1"/>
</dbReference>
<dbReference type="PIRSF" id="PIRSF017082">
    <property type="entry name" value="YflP"/>
    <property type="match status" value="1"/>
</dbReference>
<dbReference type="Proteomes" id="UP000035268">
    <property type="component" value="Chromosome"/>
</dbReference>
<dbReference type="STRING" id="1307763.L21SP4_01672"/>
<keyword evidence="3" id="KW-0675">Receptor</keyword>
<protein>
    <submittedName>
        <fullName evidence="3">Tripartite tricarboxylate transporter family receptor</fullName>
    </submittedName>
</protein>
<evidence type="ECO:0000256" key="1">
    <source>
        <dbReference type="ARBA" id="ARBA00006987"/>
    </source>
</evidence>
<feature type="transmembrane region" description="Helical" evidence="2">
    <location>
        <begin position="7"/>
        <end position="25"/>
    </location>
</feature>
<reference evidence="3 4" key="2">
    <citation type="journal article" date="2016" name="ISME J.">
        <title>Characterization of the first cultured representative of Verrucomicrobia subdivision 5 indicates the proposal of a novel phylum.</title>
        <authorList>
            <person name="Spring S."/>
            <person name="Bunk B."/>
            <person name="Sproer C."/>
            <person name="Schumann P."/>
            <person name="Rohde M."/>
            <person name="Tindall B.J."/>
            <person name="Klenk H.P."/>
        </authorList>
    </citation>
    <scope>NUCLEOTIDE SEQUENCE [LARGE SCALE GENOMIC DNA]</scope>
    <source>
        <strain evidence="3 4">L21-Fru-AB</strain>
    </source>
</reference>
<sequence>MFDRKNAWAWAVIVIAIVALAWMNWQRRAAGGSFPQRPVTLICPFSPGGGTDLLSRKLAHEAEKRLGVPVLVSNLTGGGGAIGHAAGRVAPVDGYTVLMTTFELISLPVQGLAPFTHEDFDLLMLLNMDPAAVAVRSDHPAQTLEEFVRGAKTGEPPSIGNSGAGAVWHLAAAMLADRTDMPAVHVPFNGASQAITSLIGGHIDAVTVSPAELKTYVESGQVRLLGVMSDGRLEGFPDTPTCREQGYDLVFGTWRGLALPEGVPPDRRAVLAGTFRAVAESDAFETFAAQSGMNLHVAGHEDFRALAERQSEEVARTMRKLGLVE</sequence>
<dbReference type="PANTHER" id="PTHR42928:SF5">
    <property type="entry name" value="BLR1237 PROTEIN"/>
    <property type="match status" value="1"/>
</dbReference>
<dbReference type="EMBL" id="CP010904">
    <property type="protein sequence ID" value="AKJ64914.1"/>
    <property type="molecule type" value="Genomic_DNA"/>
</dbReference>
<evidence type="ECO:0000313" key="3">
    <source>
        <dbReference type="EMBL" id="AKJ64914.1"/>
    </source>
</evidence>
<reference evidence="4" key="1">
    <citation type="submission" date="2015-02" db="EMBL/GenBank/DDBJ databases">
        <title>Description and complete genome sequence of the first cultured representative of the subdivision 5 of the Verrucomicrobia phylum.</title>
        <authorList>
            <person name="Spring S."/>
            <person name="Bunk B."/>
            <person name="Sproer C."/>
            <person name="Klenk H.-P."/>
        </authorList>
    </citation>
    <scope>NUCLEOTIDE SEQUENCE [LARGE SCALE GENOMIC DNA]</scope>
    <source>
        <strain evidence="4">L21-Fru-AB</strain>
    </source>
</reference>
<dbReference type="AlphaFoldDB" id="A0A0G3ELA7"/>
<dbReference type="Pfam" id="PF03401">
    <property type="entry name" value="TctC"/>
    <property type="match status" value="1"/>
</dbReference>
<dbReference type="Gene3D" id="3.40.190.150">
    <property type="entry name" value="Bordetella uptake gene, domain 1"/>
    <property type="match status" value="1"/>
</dbReference>
<proteinExistence type="inferred from homology"/>
<keyword evidence="2" id="KW-0472">Membrane</keyword>
<organism evidence="3 4">
    <name type="scientific">Kiritimatiella glycovorans</name>
    <dbReference type="NCBI Taxonomy" id="1307763"/>
    <lineage>
        <taxon>Bacteria</taxon>
        <taxon>Pseudomonadati</taxon>
        <taxon>Kiritimatiellota</taxon>
        <taxon>Kiritimatiellia</taxon>
        <taxon>Kiritimatiellales</taxon>
        <taxon>Kiritimatiellaceae</taxon>
        <taxon>Kiritimatiella</taxon>
    </lineage>
</organism>
<comment type="similarity">
    <text evidence="1">Belongs to the UPF0065 (bug) family.</text>
</comment>
<dbReference type="KEGG" id="vbl:L21SP4_01672"/>
<dbReference type="RefSeq" id="WP_052882196.1">
    <property type="nucleotide sequence ID" value="NZ_CP010904.1"/>
</dbReference>
<evidence type="ECO:0000313" key="4">
    <source>
        <dbReference type="Proteomes" id="UP000035268"/>
    </source>
</evidence>
<name>A0A0G3ELA7_9BACT</name>
<keyword evidence="4" id="KW-1185">Reference proteome</keyword>
<keyword evidence="2" id="KW-0812">Transmembrane</keyword>
<dbReference type="InterPro" id="IPR042100">
    <property type="entry name" value="Bug_dom1"/>
</dbReference>